<gene>
    <name evidence="1" type="ORF">ACFFHM_03200</name>
</gene>
<dbReference type="Gene3D" id="1.10.10.10">
    <property type="entry name" value="Winged helix-like DNA-binding domain superfamily/Winged helix DNA-binding domain"/>
    <property type="match status" value="1"/>
</dbReference>
<proteinExistence type="predicted"/>
<reference evidence="1 2" key="1">
    <citation type="submission" date="2024-09" db="EMBL/GenBank/DDBJ databases">
        <authorList>
            <person name="Sun Q."/>
            <person name="Mori K."/>
        </authorList>
    </citation>
    <scope>NUCLEOTIDE SEQUENCE [LARGE SCALE GENOMIC DNA]</scope>
    <source>
        <strain evidence="1 2">NCAIM B.02610</strain>
    </source>
</reference>
<protein>
    <recommendedName>
        <fullName evidence="3">Nuclease-associated modular DNA-binding 1 domain-containing protein</fullName>
    </recommendedName>
</protein>
<evidence type="ECO:0000313" key="2">
    <source>
        <dbReference type="Proteomes" id="UP001589838"/>
    </source>
</evidence>
<accession>A0ABV6K8B7</accession>
<sequence>MKDLNKKDHPLYRRWKNMIDKCYKEKHKRYKFYGAKGVRVDERWHDFKNFVYDVDNHLKNGHLLYEKGKWHLDKDVNGGKLYSLEKCVVLSPEENRRLSNKKLSKEIIAIKDDTQILFESISEASRQLNIKRTNIRYFLRSGNACKTTKYKFIYTSENSCSDEVNSV</sequence>
<dbReference type="InterPro" id="IPR003647">
    <property type="entry name" value="Intron_nuc_1_rpt"/>
</dbReference>
<dbReference type="RefSeq" id="WP_335962235.1">
    <property type="nucleotide sequence ID" value="NZ_JAXBLX010000026.1"/>
</dbReference>
<evidence type="ECO:0000313" key="1">
    <source>
        <dbReference type="EMBL" id="MFC0469557.1"/>
    </source>
</evidence>
<dbReference type="Proteomes" id="UP001589838">
    <property type="component" value="Unassembled WGS sequence"/>
</dbReference>
<keyword evidence="2" id="KW-1185">Reference proteome</keyword>
<comment type="caution">
    <text evidence="1">The sequence shown here is derived from an EMBL/GenBank/DDBJ whole genome shotgun (WGS) entry which is preliminary data.</text>
</comment>
<name>A0ABV6K8B7_9BACI</name>
<dbReference type="InterPro" id="IPR036388">
    <property type="entry name" value="WH-like_DNA-bd_sf"/>
</dbReference>
<organism evidence="1 2">
    <name type="scientific">Halalkalibacter kiskunsagensis</name>
    <dbReference type="NCBI Taxonomy" id="1548599"/>
    <lineage>
        <taxon>Bacteria</taxon>
        <taxon>Bacillati</taxon>
        <taxon>Bacillota</taxon>
        <taxon>Bacilli</taxon>
        <taxon>Bacillales</taxon>
        <taxon>Bacillaceae</taxon>
        <taxon>Halalkalibacter</taxon>
    </lineage>
</organism>
<dbReference type="EMBL" id="JBHLUX010000008">
    <property type="protein sequence ID" value="MFC0469557.1"/>
    <property type="molecule type" value="Genomic_DNA"/>
</dbReference>
<dbReference type="SMART" id="SM00497">
    <property type="entry name" value="IENR1"/>
    <property type="match status" value="1"/>
</dbReference>
<evidence type="ECO:0008006" key="3">
    <source>
        <dbReference type="Google" id="ProtNLM"/>
    </source>
</evidence>